<sequence length="145" mass="16517">MQEIMLNDIDFGSLVSIAQNKQKTDISSVQTQIIRQLVTLNARSKEHGEYLYTIMMMLNDMQEKIKSSAGQSSETSLPNHEFEQIYEILPVSDEESLNNLQQALTNNTIFYNKTVKMLSLIGGGDIKESVRRILRKLISNEFAKT</sequence>
<reference evidence="1" key="1">
    <citation type="submission" date="2018-04" db="EMBL/GenBank/DDBJ databases">
        <title>Transcriptome of Schizaphis graminum biotype I.</title>
        <authorList>
            <person name="Scully E.D."/>
            <person name="Geib S.M."/>
            <person name="Palmer N.A."/>
            <person name="Koch K."/>
            <person name="Bradshaw J."/>
            <person name="Heng-Moss T."/>
            <person name="Sarath G."/>
        </authorList>
    </citation>
    <scope>NUCLEOTIDE SEQUENCE</scope>
</reference>
<proteinExistence type="predicted"/>
<dbReference type="EMBL" id="GGMR01001157">
    <property type="protein sequence ID" value="MBY13776.1"/>
    <property type="molecule type" value="Transcribed_RNA"/>
</dbReference>
<dbReference type="AlphaFoldDB" id="A0A2S2NAH2"/>
<name>A0A2S2NAH2_SCHGA</name>
<organism evidence="1">
    <name type="scientific">Schizaphis graminum</name>
    <name type="common">Green bug aphid</name>
    <dbReference type="NCBI Taxonomy" id="13262"/>
    <lineage>
        <taxon>Eukaryota</taxon>
        <taxon>Metazoa</taxon>
        <taxon>Ecdysozoa</taxon>
        <taxon>Arthropoda</taxon>
        <taxon>Hexapoda</taxon>
        <taxon>Insecta</taxon>
        <taxon>Pterygota</taxon>
        <taxon>Neoptera</taxon>
        <taxon>Paraneoptera</taxon>
        <taxon>Hemiptera</taxon>
        <taxon>Sternorrhyncha</taxon>
        <taxon>Aphidomorpha</taxon>
        <taxon>Aphidoidea</taxon>
        <taxon>Aphididae</taxon>
        <taxon>Aphidini</taxon>
        <taxon>Schizaphis</taxon>
    </lineage>
</organism>
<accession>A0A2S2NAH2</accession>
<protein>
    <submittedName>
        <fullName evidence="1">Uncharacterized protein</fullName>
    </submittedName>
</protein>
<gene>
    <name evidence="1" type="ORF">g.3195</name>
</gene>
<evidence type="ECO:0000313" key="1">
    <source>
        <dbReference type="EMBL" id="MBY13776.1"/>
    </source>
</evidence>